<keyword evidence="9" id="KW-0378">Hydrolase</keyword>
<dbReference type="GO" id="GO:0004525">
    <property type="term" value="F:ribonuclease III activity"/>
    <property type="evidence" value="ECO:0007669"/>
    <property type="project" value="UniProtKB-EC"/>
</dbReference>
<dbReference type="PROSITE" id="PS50142">
    <property type="entry name" value="RNASE_3_2"/>
    <property type="match status" value="1"/>
</dbReference>
<evidence type="ECO:0000256" key="3">
    <source>
        <dbReference type="ARBA" id="ARBA00012177"/>
    </source>
</evidence>
<dbReference type="PROSITE" id="PS00517">
    <property type="entry name" value="RNASE_3_1"/>
    <property type="match status" value="1"/>
</dbReference>
<evidence type="ECO:0000256" key="4">
    <source>
        <dbReference type="ARBA" id="ARBA00017706"/>
    </source>
</evidence>
<dbReference type="Gene3D" id="1.10.1520.10">
    <property type="entry name" value="Ribonuclease III domain"/>
    <property type="match status" value="1"/>
</dbReference>
<dbReference type="PANTHER" id="PTHR14950">
    <property type="entry name" value="DICER-RELATED"/>
    <property type="match status" value="1"/>
</dbReference>
<evidence type="ECO:0000256" key="8">
    <source>
        <dbReference type="ARBA" id="ARBA00022759"/>
    </source>
</evidence>
<name>A0A2M7E8C0_9BACT</name>
<dbReference type="Pfam" id="PF14622">
    <property type="entry name" value="Ribonucleas_3_3"/>
    <property type="match status" value="1"/>
</dbReference>
<evidence type="ECO:0000259" key="13">
    <source>
        <dbReference type="PROSITE" id="PS50142"/>
    </source>
</evidence>
<dbReference type="SUPFAM" id="SSF69065">
    <property type="entry name" value="RNase III domain-like"/>
    <property type="match status" value="1"/>
</dbReference>
<dbReference type="GO" id="GO:0006397">
    <property type="term" value="P:mRNA processing"/>
    <property type="evidence" value="ECO:0007669"/>
    <property type="project" value="UniProtKB-KW"/>
</dbReference>
<evidence type="ECO:0000256" key="7">
    <source>
        <dbReference type="ARBA" id="ARBA00022722"/>
    </source>
</evidence>
<proteinExistence type="inferred from homology"/>
<dbReference type="GO" id="GO:0003723">
    <property type="term" value="F:RNA binding"/>
    <property type="evidence" value="ECO:0007669"/>
    <property type="project" value="UniProtKB-KW"/>
</dbReference>
<dbReference type="FunFam" id="1.10.1520.10:FF:000001">
    <property type="entry name" value="Ribonuclease 3"/>
    <property type="match status" value="1"/>
</dbReference>
<keyword evidence="8" id="KW-0255">Endonuclease</keyword>
<feature type="domain" description="RNase III" evidence="13">
    <location>
        <begin position="4"/>
        <end position="130"/>
    </location>
</feature>
<organism evidence="14 15">
    <name type="scientific">bacterium (Candidatus Ratteibacteria) CG01_land_8_20_14_3_00_40_19</name>
    <dbReference type="NCBI Taxonomy" id="2014290"/>
    <lineage>
        <taxon>Bacteria</taxon>
        <taxon>Candidatus Ratteibacteria</taxon>
    </lineage>
</organism>
<evidence type="ECO:0000256" key="11">
    <source>
        <dbReference type="ARBA" id="ARBA00032486"/>
    </source>
</evidence>
<comment type="similarity">
    <text evidence="2">Belongs to the ribonuclease III family.</text>
</comment>
<accession>A0A2M7E8C0</accession>
<dbReference type="InterPro" id="IPR000999">
    <property type="entry name" value="RNase_III_dom"/>
</dbReference>
<gene>
    <name evidence="14" type="ORF">COS11_04585</name>
</gene>
<evidence type="ECO:0000256" key="10">
    <source>
        <dbReference type="ARBA" id="ARBA00022884"/>
    </source>
</evidence>
<evidence type="ECO:0000256" key="6">
    <source>
        <dbReference type="ARBA" id="ARBA00022664"/>
    </source>
</evidence>
<dbReference type="EC" id="3.1.26.3" evidence="3"/>
<dbReference type="GO" id="GO:0006364">
    <property type="term" value="P:rRNA processing"/>
    <property type="evidence" value="ECO:0007669"/>
    <property type="project" value="UniProtKB-KW"/>
</dbReference>
<sequence>MERINECEKVLGYWFKRKSLLKEALNHSSFAYENNLISNERMEFLGDSILGLIVSVILYKKYPKAAEGDLTEKRSSLVSRKHLASVAKKLCLGKFLFLGKGEEAQGGRQLASNLGNSLEAIIGAIYLDGGLLPTRKFIKKLFFPSPKFPSLQGRGWKGG</sequence>
<keyword evidence="6" id="KW-0507">mRNA processing</keyword>
<evidence type="ECO:0000256" key="5">
    <source>
        <dbReference type="ARBA" id="ARBA00022552"/>
    </source>
</evidence>
<evidence type="ECO:0000256" key="2">
    <source>
        <dbReference type="ARBA" id="ARBA00010183"/>
    </source>
</evidence>
<keyword evidence="7" id="KW-0540">Nuclease</keyword>
<comment type="caution">
    <text evidence="14">The sequence shown here is derived from an EMBL/GenBank/DDBJ whole genome shotgun (WGS) entry which is preliminary data.</text>
</comment>
<evidence type="ECO:0000313" key="14">
    <source>
        <dbReference type="EMBL" id="PIV63969.1"/>
    </source>
</evidence>
<dbReference type="PANTHER" id="PTHR14950:SF37">
    <property type="entry name" value="ENDORIBONUCLEASE DICER"/>
    <property type="match status" value="1"/>
</dbReference>
<dbReference type="AlphaFoldDB" id="A0A2M7E8C0"/>
<evidence type="ECO:0000256" key="1">
    <source>
        <dbReference type="ARBA" id="ARBA00000109"/>
    </source>
</evidence>
<dbReference type="Proteomes" id="UP000228886">
    <property type="component" value="Unassembled WGS sequence"/>
</dbReference>
<evidence type="ECO:0000256" key="9">
    <source>
        <dbReference type="ARBA" id="ARBA00022801"/>
    </source>
</evidence>
<dbReference type="InterPro" id="IPR036389">
    <property type="entry name" value="RNase_III_sf"/>
</dbReference>
<evidence type="ECO:0000313" key="15">
    <source>
        <dbReference type="Proteomes" id="UP000228886"/>
    </source>
</evidence>
<dbReference type="SMART" id="SM00535">
    <property type="entry name" value="RIBOc"/>
    <property type="match status" value="1"/>
</dbReference>
<keyword evidence="10" id="KW-0694">RNA-binding</keyword>
<reference evidence="15" key="1">
    <citation type="submission" date="2017-09" db="EMBL/GenBank/DDBJ databases">
        <title>Depth-based differentiation of microbial function through sediment-hosted aquifers and enrichment of novel symbionts in the deep terrestrial subsurface.</title>
        <authorList>
            <person name="Probst A.J."/>
            <person name="Ladd B."/>
            <person name="Jarett J.K."/>
            <person name="Geller-Mcgrath D.E."/>
            <person name="Sieber C.M.K."/>
            <person name="Emerson J.B."/>
            <person name="Anantharaman K."/>
            <person name="Thomas B.C."/>
            <person name="Malmstrom R."/>
            <person name="Stieglmeier M."/>
            <person name="Klingl A."/>
            <person name="Woyke T."/>
            <person name="Ryan C.M."/>
            <person name="Banfield J.F."/>
        </authorList>
    </citation>
    <scope>NUCLEOTIDE SEQUENCE [LARGE SCALE GENOMIC DNA]</scope>
</reference>
<dbReference type="EMBL" id="PETL01000221">
    <property type="protein sequence ID" value="PIV63969.1"/>
    <property type="molecule type" value="Genomic_DNA"/>
</dbReference>
<comment type="catalytic activity">
    <reaction evidence="1">
        <text>Endonucleolytic cleavage to 5'-phosphomonoester.</text>
        <dbReference type="EC" id="3.1.26.3"/>
    </reaction>
</comment>
<keyword evidence="5" id="KW-0698">rRNA processing</keyword>
<evidence type="ECO:0000256" key="12">
    <source>
        <dbReference type="ARBA" id="ARBA00049596"/>
    </source>
</evidence>
<protein>
    <recommendedName>
        <fullName evidence="4">Ribonuclease 3</fullName>
        <ecNumber evidence="3">3.1.26.3</ecNumber>
    </recommendedName>
    <alternativeName>
        <fullName evidence="11">Ribonuclease III</fullName>
    </alternativeName>
</protein>
<comment type="function">
    <text evidence="12">Digests double-stranded RNA. Involved in the processing of primary rRNA transcript to yield the immediate precursors to the large and small rRNAs (23S and 16S). Processes some mRNAs, and tRNAs when they are encoded in the rRNA operon. Processes pre-crRNA and tracrRNA of type II CRISPR loci if present in the organism.</text>
</comment>
<dbReference type="CDD" id="cd00593">
    <property type="entry name" value="RIBOc"/>
    <property type="match status" value="1"/>
</dbReference>